<dbReference type="EMBL" id="JAUSRL010000009">
    <property type="protein sequence ID" value="MDP9962051.1"/>
    <property type="molecule type" value="Genomic_DNA"/>
</dbReference>
<reference evidence="1 2" key="1">
    <citation type="submission" date="2023-07" db="EMBL/GenBank/DDBJ databases">
        <title>Sorghum-associated microbial communities from plants grown in Nebraska, USA.</title>
        <authorList>
            <person name="Schachtman D."/>
        </authorList>
    </citation>
    <scope>NUCLEOTIDE SEQUENCE [LARGE SCALE GENOMIC DNA]</scope>
    <source>
        <strain evidence="1 2">CC351</strain>
    </source>
</reference>
<organism evidence="1 2">
    <name type="scientific">Chryseobacterium lathyri</name>
    <dbReference type="NCBI Taxonomy" id="395933"/>
    <lineage>
        <taxon>Bacteria</taxon>
        <taxon>Pseudomonadati</taxon>
        <taxon>Bacteroidota</taxon>
        <taxon>Flavobacteriia</taxon>
        <taxon>Flavobacteriales</taxon>
        <taxon>Weeksellaceae</taxon>
        <taxon>Chryseobacterium group</taxon>
        <taxon>Chryseobacterium</taxon>
    </lineage>
</organism>
<name>A0ABT9STB7_9FLAO</name>
<sequence length="39" mass="4715">MLQREKLNLKVRKLDKSESKLGLFVNPLIKYFAFYQKNI</sequence>
<evidence type="ECO:0000313" key="2">
    <source>
        <dbReference type="Proteomes" id="UP001235513"/>
    </source>
</evidence>
<gene>
    <name evidence="1" type="ORF">J2T04_003979</name>
</gene>
<comment type="caution">
    <text evidence="1">The sequence shown here is derived from an EMBL/GenBank/DDBJ whole genome shotgun (WGS) entry which is preliminary data.</text>
</comment>
<accession>A0ABT9STB7</accession>
<keyword evidence="2" id="KW-1185">Reference proteome</keyword>
<dbReference type="Proteomes" id="UP001235513">
    <property type="component" value="Unassembled WGS sequence"/>
</dbReference>
<protein>
    <submittedName>
        <fullName evidence="1">Uncharacterized protein</fullName>
    </submittedName>
</protein>
<proteinExistence type="predicted"/>
<evidence type="ECO:0000313" key="1">
    <source>
        <dbReference type="EMBL" id="MDP9962051.1"/>
    </source>
</evidence>